<dbReference type="InterPro" id="IPR001041">
    <property type="entry name" value="2Fe-2S_ferredoxin-type"/>
</dbReference>
<evidence type="ECO:0000259" key="7">
    <source>
        <dbReference type="PROSITE" id="PS51085"/>
    </source>
</evidence>
<keyword evidence="4" id="KW-0408">Iron</keyword>
<dbReference type="AlphaFoldDB" id="A8MLM1"/>
<dbReference type="Proteomes" id="UP000000269">
    <property type="component" value="Chromosome"/>
</dbReference>
<organism evidence="8 9">
    <name type="scientific">Alkaliphilus oremlandii (strain OhILAs)</name>
    <name type="common">Clostridium oremlandii (strain OhILAs)</name>
    <dbReference type="NCBI Taxonomy" id="350688"/>
    <lineage>
        <taxon>Bacteria</taxon>
        <taxon>Bacillati</taxon>
        <taxon>Bacillota</taxon>
        <taxon>Clostridia</taxon>
        <taxon>Peptostreptococcales</taxon>
        <taxon>Natronincolaceae</taxon>
        <taxon>Alkaliphilus</taxon>
    </lineage>
</organism>
<evidence type="ECO:0000313" key="8">
    <source>
        <dbReference type="EMBL" id="ABW17938.1"/>
    </source>
</evidence>
<dbReference type="PANTHER" id="PTHR44379:SF5">
    <property type="entry name" value="OXIDOREDUCTASE WITH IRON-SULFUR SUBUNIT"/>
    <property type="match status" value="1"/>
</dbReference>
<sequence>MKEIILNVNGVNHRIDIHEEDRLIDVLREKLYLTGTKEGCGEGECGACTVIIDGETVNACMILAFQGEGRKIITIEGLNRNDGLHPIQQAFLEEGAVQCGFCIPGMVLSAKVVLDKNPSPSRGEIRESISGNLCRCTGYNKIVDAIERASRLLKEESL</sequence>
<keyword evidence="3" id="KW-0560">Oxidoreductase</keyword>
<evidence type="ECO:0000256" key="2">
    <source>
        <dbReference type="ARBA" id="ARBA00022723"/>
    </source>
</evidence>
<evidence type="ECO:0000256" key="3">
    <source>
        <dbReference type="ARBA" id="ARBA00023002"/>
    </source>
</evidence>
<gene>
    <name evidence="8" type="ordered locus">Clos_0376</name>
</gene>
<keyword evidence="2" id="KW-0479">Metal-binding</keyword>
<evidence type="ECO:0000256" key="4">
    <source>
        <dbReference type="ARBA" id="ARBA00023004"/>
    </source>
</evidence>
<dbReference type="Gene3D" id="1.10.150.120">
    <property type="entry name" value="[2Fe-2S]-binding domain"/>
    <property type="match status" value="1"/>
</dbReference>
<keyword evidence="1" id="KW-0001">2Fe-2S</keyword>
<dbReference type="InterPro" id="IPR012675">
    <property type="entry name" value="Beta-grasp_dom_sf"/>
</dbReference>
<dbReference type="CDD" id="cd00207">
    <property type="entry name" value="fer2"/>
    <property type="match status" value="1"/>
</dbReference>
<dbReference type="InterPro" id="IPR002888">
    <property type="entry name" value="2Fe-2S-bd"/>
</dbReference>
<evidence type="ECO:0000256" key="6">
    <source>
        <dbReference type="ARBA" id="ARBA00060707"/>
    </source>
</evidence>
<comment type="pathway">
    <text evidence="6">Alkaloid degradation; nicotine degradation.</text>
</comment>
<dbReference type="PANTHER" id="PTHR44379">
    <property type="entry name" value="OXIDOREDUCTASE WITH IRON-SULFUR SUBUNIT"/>
    <property type="match status" value="1"/>
</dbReference>
<protein>
    <submittedName>
        <fullName evidence="8">(2Fe-2S)-binding domain protein</fullName>
    </submittedName>
</protein>
<dbReference type="EMBL" id="CP000853">
    <property type="protein sequence ID" value="ABW17938.1"/>
    <property type="molecule type" value="Genomic_DNA"/>
</dbReference>
<keyword evidence="5" id="KW-0411">Iron-sulfur</keyword>
<dbReference type="GO" id="GO:0046872">
    <property type="term" value="F:metal ion binding"/>
    <property type="evidence" value="ECO:0007669"/>
    <property type="project" value="UniProtKB-KW"/>
</dbReference>
<name>A8MLM1_ALKOO</name>
<keyword evidence="9" id="KW-1185">Reference proteome</keyword>
<reference evidence="9" key="1">
    <citation type="submission" date="2007-10" db="EMBL/GenBank/DDBJ databases">
        <title>Complete genome of Alkaliphilus oremlandii OhILAs.</title>
        <authorList>
            <person name="Copeland A."/>
            <person name="Lucas S."/>
            <person name="Lapidus A."/>
            <person name="Barry K."/>
            <person name="Detter J.C."/>
            <person name="Glavina del Rio T."/>
            <person name="Hammon N."/>
            <person name="Israni S."/>
            <person name="Dalin E."/>
            <person name="Tice H."/>
            <person name="Pitluck S."/>
            <person name="Chain P."/>
            <person name="Malfatti S."/>
            <person name="Shin M."/>
            <person name="Vergez L."/>
            <person name="Schmutz J."/>
            <person name="Larimer F."/>
            <person name="Land M."/>
            <person name="Hauser L."/>
            <person name="Kyrpides N."/>
            <person name="Mikhailova N."/>
            <person name="Stolz J.F."/>
            <person name="Dawson A."/>
            <person name="Fisher E."/>
            <person name="Crable B."/>
            <person name="Perera E."/>
            <person name="Lisak J."/>
            <person name="Ranganathan M."/>
            <person name="Basu P."/>
            <person name="Richardson P."/>
        </authorList>
    </citation>
    <scope>NUCLEOTIDE SEQUENCE [LARGE SCALE GENOMIC DNA]</scope>
    <source>
        <strain evidence="9">OhILAs</strain>
    </source>
</reference>
<evidence type="ECO:0000256" key="1">
    <source>
        <dbReference type="ARBA" id="ARBA00022714"/>
    </source>
</evidence>
<dbReference type="KEGG" id="aoe:Clos_0376"/>
<dbReference type="GO" id="GO:0051537">
    <property type="term" value="F:2 iron, 2 sulfur cluster binding"/>
    <property type="evidence" value="ECO:0007669"/>
    <property type="project" value="UniProtKB-KW"/>
</dbReference>
<dbReference type="HOGENOM" id="CLU_052511_3_1_9"/>
<dbReference type="FunFam" id="1.10.150.120:FF:000003">
    <property type="entry name" value="Carbon monoxide dehydrogenase, small subunit"/>
    <property type="match status" value="1"/>
</dbReference>
<dbReference type="Pfam" id="PF00111">
    <property type="entry name" value="Fer2"/>
    <property type="match status" value="1"/>
</dbReference>
<dbReference type="InterPro" id="IPR036884">
    <property type="entry name" value="2Fe-2S-bd_dom_sf"/>
</dbReference>
<dbReference type="InterPro" id="IPR051452">
    <property type="entry name" value="Diverse_Oxidoreductases"/>
</dbReference>
<proteinExistence type="predicted"/>
<dbReference type="GO" id="GO:0016491">
    <property type="term" value="F:oxidoreductase activity"/>
    <property type="evidence" value="ECO:0007669"/>
    <property type="project" value="UniProtKB-KW"/>
</dbReference>
<dbReference type="SUPFAM" id="SSF54292">
    <property type="entry name" value="2Fe-2S ferredoxin-like"/>
    <property type="match status" value="1"/>
</dbReference>
<dbReference type="InterPro" id="IPR006058">
    <property type="entry name" value="2Fe2S_fd_BS"/>
</dbReference>
<dbReference type="OrthoDB" id="9796880at2"/>
<dbReference type="SUPFAM" id="SSF47741">
    <property type="entry name" value="CO dehydrogenase ISP C-domain like"/>
    <property type="match status" value="1"/>
</dbReference>
<evidence type="ECO:0000256" key="5">
    <source>
        <dbReference type="ARBA" id="ARBA00023014"/>
    </source>
</evidence>
<evidence type="ECO:0000313" key="9">
    <source>
        <dbReference type="Proteomes" id="UP000000269"/>
    </source>
</evidence>
<dbReference type="InterPro" id="IPR036010">
    <property type="entry name" value="2Fe-2S_ferredoxin-like_sf"/>
</dbReference>
<dbReference type="FunFam" id="3.10.20.30:FF:000020">
    <property type="entry name" value="Xanthine dehydrogenase iron-sulfur subunit"/>
    <property type="match status" value="1"/>
</dbReference>
<dbReference type="PROSITE" id="PS00197">
    <property type="entry name" value="2FE2S_FER_1"/>
    <property type="match status" value="1"/>
</dbReference>
<dbReference type="Pfam" id="PF01799">
    <property type="entry name" value="Fer2_2"/>
    <property type="match status" value="1"/>
</dbReference>
<dbReference type="PROSITE" id="PS51085">
    <property type="entry name" value="2FE2S_FER_2"/>
    <property type="match status" value="1"/>
</dbReference>
<dbReference type="STRING" id="350688.Clos_0376"/>
<dbReference type="Gene3D" id="3.10.20.30">
    <property type="match status" value="1"/>
</dbReference>
<feature type="domain" description="2Fe-2S ferredoxin-type" evidence="7">
    <location>
        <begin position="2"/>
        <end position="78"/>
    </location>
</feature>
<accession>A8MLM1</accession>
<dbReference type="eggNOG" id="COG2080">
    <property type="taxonomic scope" value="Bacteria"/>
</dbReference>
<dbReference type="RefSeq" id="WP_012158253.1">
    <property type="nucleotide sequence ID" value="NC_009922.1"/>
</dbReference>